<accession>A0A9I9EBW5</accession>
<organism evidence="1">
    <name type="scientific">Cucumis melo</name>
    <name type="common">Muskmelon</name>
    <dbReference type="NCBI Taxonomy" id="3656"/>
    <lineage>
        <taxon>Eukaryota</taxon>
        <taxon>Viridiplantae</taxon>
        <taxon>Streptophyta</taxon>
        <taxon>Embryophyta</taxon>
        <taxon>Tracheophyta</taxon>
        <taxon>Spermatophyta</taxon>
        <taxon>Magnoliopsida</taxon>
        <taxon>eudicotyledons</taxon>
        <taxon>Gunneridae</taxon>
        <taxon>Pentapetalae</taxon>
        <taxon>rosids</taxon>
        <taxon>fabids</taxon>
        <taxon>Cucurbitales</taxon>
        <taxon>Cucurbitaceae</taxon>
        <taxon>Benincaseae</taxon>
        <taxon>Cucumis</taxon>
    </lineage>
</organism>
<proteinExistence type="predicted"/>
<reference evidence="1" key="1">
    <citation type="submission" date="2023-03" db="UniProtKB">
        <authorList>
            <consortium name="EnsemblPlants"/>
        </authorList>
    </citation>
    <scope>IDENTIFICATION</scope>
</reference>
<dbReference type="AlphaFoldDB" id="A0A9I9EBW5"/>
<protein>
    <submittedName>
        <fullName evidence="1">Uncharacterized protein</fullName>
    </submittedName>
</protein>
<dbReference type="Gramene" id="MELO3C031645.2.1">
    <property type="protein sequence ID" value="MELO3C031645.2.1"/>
    <property type="gene ID" value="MELO3C031645.2"/>
</dbReference>
<name>A0A9I9EBW5_CUCME</name>
<evidence type="ECO:0000313" key="1">
    <source>
        <dbReference type="EnsemblPlants" id="MELO3C031645.2.1"/>
    </source>
</evidence>
<dbReference type="EnsemblPlants" id="MELO3C031645.2.1">
    <property type="protein sequence ID" value="MELO3C031645.2.1"/>
    <property type="gene ID" value="MELO3C031645.2"/>
</dbReference>
<sequence>METTKNGLLTSPLGRVNDISMEDNTEAKDGLISLVKISSKTFLPQEGSSLVNLSPPCPVQRNQT</sequence>